<gene>
    <name evidence="1" type="ORF">APZ42_026576</name>
</gene>
<name>A0A164S4V4_9CRUS</name>
<dbReference type="SUPFAM" id="SSF53098">
    <property type="entry name" value="Ribonuclease H-like"/>
    <property type="match status" value="1"/>
</dbReference>
<protein>
    <recommendedName>
        <fullName evidence="3">DUF4371 domain-containing protein</fullName>
    </recommendedName>
</protein>
<evidence type="ECO:0008006" key="3">
    <source>
        <dbReference type="Google" id="ProtNLM"/>
    </source>
</evidence>
<comment type="caution">
    <text evidence="1">The sequence shown here is derived from an EMBL/GenBank/DDBJ whole genome shotgun (WGS) entry which is preliminary data.</text>
</comment>
<evidence type="ECO:0000313" key="2">
    <source>
        <dbReference type="Proteomes" id="UP000076858"/>
    </source>
</evidence>
<sequence>MPPTKRLQPLQSYSKTGNSGKAYFIDTWLDIVKFKPWLDKKMVPSYGWFKAFCVVCYEVISNHKSTIQNHMKSTKHREKLPQYDDIITVRQALLSYIGPAKKEEISTYEMVVCSLVAEKSLSISLVDHLIPTMRRLHPKDEILKQVKLGRTKATSIIKDGFGNGLKKMLVEKLRTTFFPILIDKLLAVMVYYWDSAEFKLMVYVLDFVVCKEATSDGLSVSVLGLLDNLQIPLDNFIGFSADTCNVMFRLNHSVSTILKERIPSIVLVKCSCHFCHLVANYASKALPDQLKKTLRMIFAYFSRSSNRKREFAKFQEFAGVQQSVILSPGQTRWLSLRCCVIWILENLEPLILYFTAEVLDDKNKVSLDILTYIRHPMTKPLLLFMEYALGLLDDFNTVFQGEAPLLHELQPR</sequence>
<dbReference type="PANTHER" id="PTHR37162:SF1">
    <property type="entry name" value="BED-TYPE DOMAIN-CONTAINING PROTEIN"/>
    <property type="match status" value="1"/>
</dbReference>
<feature type="non-terminal residue" evidence="1">
    <location>
        <position position="412"/>
    </location>
</feature>
<proteinExistence type="predicted"/>
<dbReference type="AlphaFoldDB" id="A0A164S4V4"/>
<keyword evidence="2" id="KW-1185">Reference proteome</keyword>
<dbReference type="InterPro" id="IPR012337">
    <property type="entry name" value="RNaseH-like_sf"/>
</dbReference>
<dbReference type="EMBL" id="LRGB01002083">
    <property type="protein sequence ID" value="KZS09252.1"/>
    <property type="molecule type" value="Genomic_DNA"/>
</dbReference>
<dbReference type="OrthoDB" id="6379362at2759"/>
<accession>A0A164S4V4</accession>
<dbReference type="Proteomes" id="UP000076858">
    <property type="component" value="Unassembled WGS sequence"/>
</dbReference>
<dbReference type="PANTHER" id="PTHR37162">
    <property type="entry name" value="HAT FAMILY DIMERISATION DOMAINCONTAINING PROTEIN-RELATED"/>
    <property type="match status" value="1"/>
</dbReference>
<evidence type="ECO:0000313" key="1">
    <source>
        <dbReference type="EMBL" id="KZS09252.1"/>
    </source>
</evidence>
<reference evidence="1 2" key="1">
    <citation type="submission" date="2016-03" db="EMBL/GenBank/DDBJ databases">
        <title>EvidentialGene: Evidence-directed Construction of Genes on Genomes.</title>
        <authorList>
            <person name="Gilbert D.G."/>
            <person name="Choi J.-H."/>
            <person name="Mockaitis K."/>
            <person name="Colbourne J."/>
            <person name="Pfrender M."/>
        </authorList>
    </citation>
    <scope>NUCLEOTIDE SEQUENCE [LARGE SCALE GENOMIC DNA]</scope>
    <source>
        <strain evidence="1 2">Xinb3</strain>
        <tissue evidence="1">Complete organism</tissue>
    </source>
</reference>
<organism evidence="1 2">
    <name type="scientific">Daphnia magna</name>
    <dbReference type="NCBI Taxonomy" id="35525"/>
    <lineage>
        <taxon>Eukaryota</taxon>
        <taxon>Metazoa</taxon>
        <taxon>Ecdysozoa</taxon>
        <taxon>Arthropoda</taxon>
        <taxon>Crustacea</taxon>
        <taxon>Branchiopoda</taxon>
        <taxon>Diplostraca</taxon>
        <taxon>Cladocera</taxon>
        <taxon>Anomopoda</taxon>
        <taxon>Daphniidae</taxon>
        <taxon>Daphnia</taxon>
    </lineage>
</organism>